<evidence type="ECO:0000256" key="3">
    <source>
        <dbReference type="ARBA" id="ARBA00022729"/>
    </source>
</evidence>
<dbReference type="EMBL" id="JACIGW010000014">
    <property type="protein sequence ID" value="MBB4351623.1"/>
    <property type="molecule type" value="Genomic_DNA"/>
</dbReference>
<name>A0A7W6V3X5_9HYPH</name>
<dbReference type="GO" id="GO:0055085">
    <property type="term" value="P:transmembrane transport"/>
    <property type="evidence" value="ECO:0007669"/>
    <property type="project" value="InterPro"/>
</dbReference>
<keyword evidence="3 4" id="KW-0732">Signal</keyword>
<evidence type="ECO:0000256" key="4">
    <source>
        <dbReference type="SAM" id="SignalP"/>
    </source>
</evidence>
<evidence type="ECO:0000313" key="5">
    <source>
        <dbReference type="EMBL" id="MBB4351623.1"/>
    </source>
</evidence>
<dbReference type="SUPFAM" id="SSF53850">
    <property type="entry name" value="Periplasmic binding protein-like II"/>
    <property type="match status" value="1"/>
</dbReference>
<gene>
    <name evidence="6" type="ORF">GGE31_005422</name>
    <name evidence="5" type="ORF">GGE33_005406</name>
    <name evidence="7" type="ORF">GGE35_005406</name>
</gene>
<dbReference type="Pfam" id="PF03480">
    <property type="entry name" value="DctP"/>
    <property type="match status" value="1"/>
</dbReference>
<evidence type="ECO:0000313" key="8">
    <source>
        <dbReference type="Proteomes" id="UP000520770"/>
    </source>
</evidence>
<accession>A0A7W6V3X5</accession>
<comment type="caution">
    <text evidence="7">The sequence shown here is derived from an EMBL/GenBank/DDBJ whole genome shotgun (WGS) entry which is preliminary data.</text>
</comment>
<evidence type="ECO:0000256" key="1">
    <source>
        <dbReference type="ARBA" id="ARBA00009023"/>
    </source>
</evidence>
<protein>
    <submittedName>
        <fullName evidence="7">TRAP-type C4-dicarboxylate transport system substrate-binding protein</fullName>
    </submittedName>
</protein>
<dbReference type="NCBIfam" id="NF037995">
    <property type="entry name" value="TRAP_S1"/>
    <property type="match status" value="1"/>
</dbReference>
<keyword evidence="9" id="KW-1185">Reference proteome</keyword>
<evidence type="ECO:0000313" key="9">
    <source>
        <dbReference type="Proteomes" id="UP000524535"/>
    </source>
</evidence>
<dbReference type="EMBL" id="JACIHM010000017">
    <property type="protein sequence ID" value="MBB4449549.1"/>
    <property type="molecule type" value="Genomic_DNA"/>
</dbReference>
<dbReference type="PANTHER" id="PTHR33376">
    <property type="match status" value="1"/>
</dbReference>
<dbReference type="RefSeq" id="WP_183830168.1">
    <property type="nucleotide sequence ID" value="NZ_JACIGW010000014.1"/>
</dbReference>
<dbReference type="Proteomes" id="UP000520770">
    <property type="component" value="Unassembled WGS sequence"/>
</dbReference>
<sequence length="323" mass="34658">MRNFSKIAPVALLLISTSAFGAELKFANYMAPTHPYVSRAFEPFAKAVEQGTAGEVKIKLYNGGELGAGPVEQYSRVVDGVAEFAVSLPGYTASQFPLTLTAELPGVLTEKDGTETLLAHLDQFSKEYRRVKLVGMWSSADNVLFTRSKPVRVLDDLKGMKVRVPSRNTGLLVEAWGATPVSMPVSEIYNSLQTGVIDGAMIDGTAVNAFKLGEVANFITKGMKTTNSPFFILMNRDAYADLKPDQQKVVDEAGKQVSLDGQKVQLTVAEKGFADFAKLPGKDVITLTEAQAAPFNAAADKVTAEAIKQSEGSQAVVDALKAK</sequence>
<feature type="signal peptide" evidence="4">
    <location>
        <begin position="1"/>
        <end position="21"/>
    </location>
</feature>
<organism evidence="7 10">
    <name type="scientific">Aliirhizobium cellulosilyticum</name>
    <dbReference type="NCBI Taxonomy" id="393664"/>
    <lineage>
        <taxon>Bacteria</taxon>
        <taxon>Pseudomonadati</taxon>
        <taxon>Pseudomonadota</taxon>
        <taxon>Alphaproteobacteria</taxon>
        <taxon>Hyphomicrobiales</taxon>
        <taxon>Rhizobiaceae</taxon>
        <taxon>Aliirhizobium</taxon>
    </lineage>
</organism>
<reference evidence="8 9" key="1">
    <citation type="submission" date="2020-08" db="EMBL/GenBank/DDBJ databases">
        <title>Genomic Encyclopedia of Type Strains, Phase IV (KMG-V): Genome sequencing to study the core and pangenomes of soil and plant-associated prokaryotes.</title>
        <authorList>
            <person name="Whitman W."/>
        </authorList>
    </citation>
    <scope>NUCLEOTIDE SEQUENCE [LARGE SCALE GENOMIC DNA]</scope>
    <source>
        <strain evidence="6 9">SEMIA 444</strain>
        <strain evidence="5 8">SEMIA 448</strain>
        <strain evidence="7 10">SEMIA 452</strain>
    </source>
</reference>
<dbReference type="InterPro" id="IPR018389">
    <property type="entry name" value="DctP_fam"/>
</dbReference>
<keyword evidence="2" id="KW-0813">Transport</keyword>
<proteinExistence type="inferred from homology"/>
<evidence type="ECO:0000313" key="10">
    <source>
        <dbReference type="Proteomes" id="UP000576087"/>
    </source>
</evidence>
<dbReference type="InterPro" id="IPR038404">
    <property type="entry name" value="TRAP_DctP_sf"/>
</dbReference>
<comment type="similarity">
    <text evidence="1">Belongs to the bacterial solute-binding protein 7 family.</text>
</comment>
<dbReference type="Proteomes" id="UP000524535">
    <property type="component" value="Unassembled WGS sequence"/>
</dbReference>
<evidence type="ECO:0000256" key="2">
    <source>
        <dbReference type="ARBA" id="ARBA00022448"/>
    </source>
</evidence>
<dbReference type="CDD" id="cd13665">
    <property type="entry name" value="PBP2_TRAP_Dctp3_4"/>
    <property type="match status" value="1"/>
</dbReference>
<dbReference type="Gene3D" id="3.40.190.170">
    <property type="entry name" value="Bacterial extracellular solute-binding protein, family 7"/>
    <property type="match status" value="1"/>
</dbReference>
<dbReference type="PANTHER" id="PTHR33376:SF7">
    <property type="entry name" value="C4-DICARBOXYLATE-BINDING PROTEIN DCTB"/>
    <property type="match status" value="1"/>
</dbReference>
<evidence type="ECO:0000313" key="6">
    <source>
        <dbReference type="EMBL" id="MBB4414875.1"/>
    </source>
</evidence>
<evidence type="ECO:0000313" key="7">
    <source>
        <dbReference type="EMBL" id="MBB4449549.1"/>
    </source>
</evidence>
<dbReference type="EMBL" id="JACIGY010000016">
    <property type="protein sequence ID" value="MBB4414875.1"/>
    <property type="molecule type" value="Genomic_DNA"/>
</dbReference>
<dbReference type="AlphaFoldDB" id="A0A7W6V3X5"/>
<dbReference type="Proteomes" id="UP000576087">
    <property type="component" value="Unassembled WGS sequence"/>
</dbReference>
<feature type="chain" id="PRO_5036214327" evidence="4">
    <location>
        <begin position="22"/>
        <end position="323"/>
    </location>
</feature>